<dbReference type="NCBIfam" id="TIGR01225">
    <property type="entry name" value="hutH"/>
    <property type="match status" value="1"/>
</dbReference>
<keyword evidence="4 6" id="KW-0456">Lyase</keyword>
<organism evidence="10 11">
    <name type="scientific">Jonquetella anthropi DSM 22815</name>
    <dbReference type="NCBI Taxonomy" id="885272"/>
    <lineage>
        <taxon>Bacteria</taxon>
        <taxon>Thermotogati</taxon>
        <taxon>Synergistota</taxon>
        <taxon>Synergistia</taxon>
        <taxon>Synergistales</taxon>
        <taxon>Dethiosulfovibrionaceae</taxon>
        <taxon>Jonquetella</taxon>
    </lineage>
</organism>
<dbReference type="AlphaFoldDB" id="H0UKE8"/>
<dbReference type="GO" id="GO:0019556">
    <property type="term" value="P:L-histidine catabolic process to glutamate and formamide"/>
    <property type="evidence" value="ECO:0007669"/>
    <property type="project" value="UniProtKB-UniPathway"/>
</dbReference>
<comment type="subcellular location">
    <subcellularLocation>
        <location evidence="6 9">Cytoplasm</location>
    </subcellularLocation>
</comment>
<dbReference type="PANTHER" id="PTHR10362">
    <property type="entry name" value="HISTIDINE AMMONIA-LYASE"/>
    <property type="match status" value="1"/>
</dbReference>
<dbReference type="CDD" id="cd00332">
    <property type="entry name" value="PAL-HAL"/>
    <property type="match status" value="1"/>
</dbReference>
<dbReference type="GO" id="GO:0004397">
    <property type="term" value="F:histidine ammonia-lyase activity"/>
    <property type="evidence" value="ECO:0007669"/>
    <property type="project" value="UniProtKB-UniRule"/>
</dbReference>
<dbReference type="eggNOG" id="COG2986">
    <property type="taxonomic scope" value="Bacteria"/>
</dbReference>
<gene>
    <name evidence="6" type="primary">hutH</name>
    <name evidence="10" type="ORF">JonanDRAFT_0777</name>
</gene>
<reference evidence="10 11" key="1">
    <citation type="submission" date="2011-11" db="EMBL/GenBank/DDBJ databases">
        <title>The Noncontiguous Finished genome of Jonquetella anthropi DSM 22815.</title>
        <authorList>
            <consortium name="US DOE Joint Genome Institute (JGI-PGF)"/>
            <person name="Lucas S."/>
            <person name="Copeland A."/>
            <person name="Lapidus A."/>
            <person name="Glavina del Rio T."/>
            <person name="Dalin E."/>
            <person name="Tice H."/>
            <person name="Bruce D."/>
            <person name="Goodwin L."/>
            <person name="Pitluck S."/>
            <person name="Peters L."/>
            <person name="Mikhailova N."/>
            <person name="Held B."/>
            <person name="Kyrpides N."/>
            <person name="Mavromatis K."/>
            <person name="Ivanova N."/>
            <person name="Markowitz V."/>
            <person name="Cheng J.-F."/>
            <person name="Hugenholtz P."/>
            <person name="Woyke T."/>
            <person name="Wu D."/>
            <person name="Gronow S."/>
            <person name="Wellnitz S."/>
            <person name="Brambilla E."/>
            <person name="Klenk H.-P."/>
            <person name="Eisen J.A."/>
        </authorList>
    </citation>
    <scope>NUCLEOTIDE SEQUENCE [LARGE SCALE GENOMIC DNA]</scope>
    <source>
        <strain evidence="10 11">DSM 22815</strain>
    </source>
</reference>
<dbReference type="Proteomes" id="UP000003806">
    <property type="component" value="Chromosome"/>
</dbReference>
<proteinExistence type="inferred from homology"/>
<comment type="pathway">
    <text evidence="1 6 8">Amino-acid degradation; L-histidine degradation into L-glutamate; N-formimidoyl-L-glutamate from L-histidine: step 1/3.</text>
</comment>
<dbReference type="Pfam" id="PF00221">
    <property type="entry name" value="Lyase_aromatic"/>
    <property type="match status" value="1"/>
</dbReference>
<dbReference type="InterPro" id="IPR024083">
    <property type="entry name" value="Fumarase/histidase_N"/>
</dbReference>
<comment type="PTM">
    <text evidence="6">Contains an active site 4-methylidene-imidazol-5-one (MIO), which is formed autocatalytically by cyclization and dehydration of residues Ala-Ser-Gly.</text>
</comment>
<dbReference type="Gene3D" id="1.20.200.10">
    <property type="entry name" value="Fumarase/aspartase (Central domain)"/>
    <property type="match status" value="1"/>
</dbReference>
<dbReference type="OrthoDB" id="9806955at2"/>
<accession>H0UKE8</accession>
<evidence type="ECO:0000256" key="3">
    <source>
        <dbReference type="ARBA" id="ARBA00022808"/>
    </source>
</evidence>
<name>H0UKE8_9BACT</name>
<dbReference type="PROSITE" id="PS00488">
    <property type="entry name" value="PAL_HISTIDASE"/>
    <property type="match status" value="1"/>
</dbReference>
<evidence type="ECO:0000313" key="11">
    <source>
        <dbReference type="Proteomes" id="UP000003806"/>
    </source>
</evidence>
<dbReference type="RefSeq" id="WP_008522843.1">
    <property type="nucleotide sequence ID" value="NZ_CM001376.1"/>
</dbReference>
<evidence type="ECO:0000256" key="1">
    <source>
        <dbReference type="ARBA" id="ARBA00005113"/>
    </source>
</evidence>
<dbReference type="Gene3D" id="1.10.275.10">
    <property type="entry name" value="Fumarase/aspartase (N-terminal domain)"/>
    <property type="match status" value="1"/>
</dbReference>
<dbReference type="NCBIfam" id="NF006871">
    <property type="entry name" value="PRK09367.1"/>
    <property type="match status" value="1"/>
</dbReference>
<dbReference type="HOGENOM" id="CLU_014801_4_0_0"/>
<dbReference type="EMBL" id="CM001376">
    <property type="protein sequence ID" value="EHM13157.1"/>
    <property type="molecule type" value="Genomic_DNA"/>
</dbReference>
<dbReference type="EC" id="4.3.1.3" evidence="2 6"/>
<comment type="similarity">
    <text evidence="6 7">Belongs to the PAL/histidase family.</text>
</comment>
<dbReference type="STRING" id="885272.JonanDRAFT_0777"/>
<dbReference type="InterPro" id="IPR022313">
    <property type="entry name" value="Phe/His_NH3-lyase_AS"/>
</dbReference>
<comment type="catalytic activity">
    <reaction evidence="5 6 8">
        <text>L-histidine = trans-urocanate + NH4(+)</text>
        <dbReference type="Rhea" id="RHEA:21232"/>
        <dbReference type="ChEBI" id="CHEBI:17771"/>
        <dbReference type="ChEBI" id="CHEBI:28938"/>
        <dbReference type="ChEBI" id="CHEBI:57595"/>
        <dbReference type="EC" id="4.3.1.3"/>
    </reaction>
</comment>
<sequence length="513" mass="54703">MSHCSETVTIDGHSLTLHDIASVARRGAQVLVAPEALKKVQVASDLISKWLDSNRVIYGVTTGFGDLSNVSVDRERTSLLQENLIRSHAVGVGEPLPVEVVRAIMLLRLNGLVCGNSGITPATLAQMVNFLNMGLIPYVPQQGSVGASGDLCPLSHIAVTMLGEGHVFYKGNLVPSLEAMHDAGLSPIHLQPKEGLALNNGTAALTGLGSLALIDALQLAKTADVIGALSLEALHGVPYAFDSRTHALRPHDGQVRVASNVRRLIEGSQIIEKFKGTRVQDAYSLRCMPQVHGASRDALEYVRSKIELEINAVTDNPLIFPESEDVLSGGNFHGQPIALPMDFFGIAVSELASISERRSARMVDHHLSNGLPPFIIKDSGVNSGFMITQYTQAAVVSENKTLAHPASVDSIPTSANQEDHVSMGYWASLKATRILRNAEKVLGIEALSAAQALDFSAPLKAGKGTQAAYAAIREVIPFVEKDQYLHPLVESAVDLVRNGRILSAAQGAVGDLD</sequence>
<evidence type="ECO:0000256" key="5">
    <source>
        <dbReference type="ARBA" id="ARBA00049269"/>
    </source>
</evidence>
<evidence type="ECO:0000256" key="8">
    <source>
        <dbReference type="RuleBase" id="RU004479"/>
    </source>
</evidence>
<keyword evidence="6" id="KW-0963">Cytoplasm</keyword>
<evidence type="ECO:0000313" key="10">
    <source>
        <dbReference type="EMBL" id="EHM13157.1"/>
    </source>
</evidence>
<evidence type="ECO:0000256" key="9">
    <source>
        <dbReference type="RuleBase" id="RU004480"/>
    </source>
</evidence>
<dbReference type="SUPFAM" id="SSF48557">
    <property type="entry name" value="L-aspartase-like"/>
    <property type="match status" value="1"/>
</dbReference>
<protein>
    <recommendedName>
        <fullName evidence="2 6">Histidine ammonia-lyase</fullName>
        <shortName evidence="6">Histidase</shortName>
        <ecNumber evidence="2 6">4.3.1.3</ecNumber>
    </recommendedName>
</protein>
<dbReference type="FunFam" id="1.20.200.10:FF:000003">
    <property type="entry name" value="Histidine ammonia-lyase"/>
    <property type="match status" value="1"/>
</dbReference>
<dbReference type="FunFam" id="1.10.275.10:FF:000005">
    <property type="entry name" value="Histidine ammonia-lyase"/>
    <property type="match status" value="1"/>
</dbReference>
<dbReference type="GO" id="GO:0019557">
    <property type="term" value="P:L-histidine catabolic process to glutamate and formate"/>
    <property type="evidence" value="ECO:0007669"/>
    <property type="project" value="UniProtKB-UniPathway"/>
</dbReference>
<feature type="cross-link" description="5-imidazolinone (Ala-Gly)" evidence="6">
    <location>
        <begin position="147"/>
        <end position="149"/>
    </location>
</feature>
<dbReference type="HAMAP" id="MF_00229">
    <property type="entry name" value="His_ammonia_lyase"/>
    <property type="match status" value="1"/>
</dbReference>
<dbReference type="InterPro" id="IPR005921">
    <property type="entry name" value="HutH"/>
</dbReference>
<dbReference type="InterPro" id="IPR008948">
    <property type="entry name" value="L-Aspartase-like"/>
</dbReference>
<dbReference type="GO" id="GO:0005737">
    <property type="term" value="C:cytoplasm"/>
    <property type="evidence" value="ECO:0007669"/>
    <property type="project" value="UniProtKB-SubCell"/>
</dbReference>
<keyword evidence="11" id="KW-1185">Reference proteome</keyword>
<feature type="modified residue" description="2,3-didehydroalanine (Ser)" evidence="6">
    <location>
        <position position="148"/>
    </location>
</feature>
<evidence type="ECO:0000256" key="6">
    <source>
        <dbReference type="HAMAP-Rule" id="MF_00229"/>
    </source>
</evidence>
<evidence type="ECO:0000256" key="2">
    <source>
        <dbReference type="ARBA" id="ARBA00012994"/>
    </source>
</evidence>
<evidence type="ECO:0000256" key="7">
    <source>
        <dbReference type="RuleBase" id="RU003954"/>
    </source>
</evidence>
<evidence type="ECO:0000256" key="4">
    <source>
        <dbReference type="ARBA" id="ARBA00023239"/>
    </source>
</evidence>
<keyword evidence="3 6" id="KW-0369">Histidine metabolism</keyword>
<dbReference type="UniPathway" id="UPA00379">
    <property type="reaction ID" value="UER00549"/>
</dbReference>
<dbReference type="InterPro" id="IPR001106">
    <property type="entry name" value="Aromatic_Lyase"/>
</dbReference>